<reference evidence="2 3" key="1">
    <citation type="submission" date="2024-04" db="EMBL/GenBank/DDBJ databases">
        <authorList>
            <person name="Rising A."/>
            <person name="Reimegard J."/>
            <person name="Sonavane S."/>
            <person name="Akerstrom W."/>
            <person name="Nylinder S."/>
            <person name="Hedman E."/>
            <person name="Kallberg Y."/>
        </authorList>
    </citation>
    <scope>NUCLEOTIDE SEQUENCE [LARGE SCALE GENOMIC DNA]</scope>
</reference>
<gene>
    <name evidence="2" type="ORF">LARSCL_LOCUS12549</name>
</gene>
<accession>A0AAV2AI35</accession>
<keyword evidence="1" id="KW-0732">Signal</keyword>
<protein>
    <submittedName>
        <fullName evidence="2">Uncharacterized protein</fullName>
    </submittedName>
</protein>
<evidence type="ECO:0000256" key="1">
    <source>
        <dbReference type="SAM" id="SignalP"/>
    </source>
</evidence>
<dbReference type="EMBL" id="CAXIEN010000166">
    <property type="protein sequence ID" value="CAL1283352.1"/>
    <property type="molecule type" value="Genomic_DNA"/>
</dbReference>
<organism evidence="2 3">
    <name type="scientific">Larinioides sclopetarius</name>
    <dbReference type="NCBI Taxonomy" id="280406"/>
    <lineage>
        <taxon>Eukaryota</taxon>
        <taxon>Metazoa</taxon>
        <taxon>Ecdysozoa</taxon>
        <taxon>Arthropoda</taxon>
        <taxon>Chelicerata</taxon>
        <taxon>Arachnida</taxon>
        <taxon>Araneae</taxon>
        <taxon>Araneomorphae</taxon>
        <taxon>Entelegynae</taxon>
        <taxon>Araneoidea</taxon>
        <taxon>Araneidae</taxon>
        <taxon>Larinioides</taxon>
    </lineage>
</organism>
<dbReference type="Proteomes" id="UP001497382">
    <property type="component" value="Unassembled WGS sequence"/>
</dbReference>
<keyword evidence="3" id="KW-1185">Reference proteome</keyword>
<feature type="chain" id="PRO_5044010502" evidence="1">
    <location>
        <begin position="24"/>
        <end position="60"/>
    </location>
</feature>
<dbReference type="AlphaFoldDB" id="A0AAV2AI35"/>
<sequence length="60" mass="6667">MQPLRFVVFAAIMCLLMSARISAQRLEMSTEDDGTGNVCLMVPDQMMGMMDTVCNFMNLG</sequence>
<evidence type="ECO:0000313" key="2">
    <source>
        <dbReference type="EMBL" id="CAL1283352.1"/>
    </source>
</evidence>
<proteinExistence type="predicted"/>
<evidence type="ECO:0000313" key="3">
    <source>
        <dbReference type="Proteomes" id="UP001497382"/>
    </source>
</evidence>
<feature type="signal peptide" evidence="1">
    <location>
        <begin position="1"/>
        <end position="23"/>
    </location>
</feature>
<comment type="caution">
    <text evidence="2">The sequence shown here is derived from an EMBL/GenBank/DDBJ whole genome shotgun (WGS) entry which is preliminary data.</text>
</comment>
<name>A0AAV2AI35_9ARAC</name>